<protein>
    <recommendedName>
        <fullName evidence="2">Transposase Tc1-like domain-containing protein</fullName>
    </recommendedName>
</protein>
<dbReference type="OrthoDB" id="155387at2759"/>
<proteinExistence type="predicted"/>
<dbReference type="VEuPathDB" id="FungiDB:H310_11307"/>
<name>A0A024TQ48_9STRA</name>
<evidence type="ECO:0000313" key="1">
    <source>
        <dbReference type="EMBL" id="ETV95437.1"/>
    </source>
</evidence>
<dbReference type="PANTHER" id="PTHR33889:SF7">
    <property type="entry name" value="OS04G0681850 PROTEIN"/>
    <property type="match status" value="1"/>
</dbReference>
<dbReference type="GeneID" id="20088357"/>
<reference evidence="1" key="1">
    <citation type="submission" date="2013-12" db="EMBL/GenBank/DDBJ databases">
        <title>The Genome Sequence of Aphanomyces invadans NJM9701.</title>
        <authorList>
            <consortium name="The Broad Institute Genomics Platform"/>
            <person name="Russ C."/>
            <person name="Tyler B."/>
            <person name="van West P."/>
            <person name="Dieguez-Uribeondo J."/>
            <person name="Young S.K."/>
            <person name="Zeng Q."/>
            <person name="Gargeya S."/>
            <person name="Fitzgerald M."/>
            <person name="Abouelleil A."/>
            <person name="Alvarado L."/>
            <person name="Chapman S.B."/>
            <person name="Gainer-Dewar J."/>
            <person name="Goldberg J."/>
            <person name="Griggs A."/>
            <person name="Gujja S."/>
            <person name="Hansen M."/>
            <person name="Howarth C."/>
            <person name="Imamovic A."/>
            <person name="Ireland A."/>
            <person name="Larimer J."/>
            <person name="McCowan C."/>
            <person name="Murphy C."/>
            <person name="Pearson M."/>
            <person name="Poon T.W."/>
            <person name="Priest M."/>
            <person name="Roberts A."/>
            <person name="Saif S."/>
            <person name="Shea T."/>
            <person name="Sykes S."/>
            <person name="Wortman J."/>
            <person name="Nusbaum C."/>
            <person name="Birren B."/>
        </authorList>
    </citation>
    <scope>NUCLEOTIDE SEQUENCE [LARGE SCALE GENOMIC DNA]</scope>
    <source>
        <strain evidence="1">NJM9701</strain>
    </source>
</reference>
<organism evidence="1">
    <name type="scientific">Aphanomyces invadans</name>
    <dbReference type="NCBI Taxonomy" id="157072"/>
    <lineage>
        <taxon>Eukaryota</taxon>
        <taxon>Sar</taxon>
        <taxon>Stramenopiles</taxon>
        <taxon>Oomycota</taxon>
        <taxon>Saprolegniomycetes</taxon>
        <taxon>Saprolegniales</taxon>
        <taxon>Verrucalvaceae</taxon>
        <taxon>Aphanomyces</taxon>
    </lineage>
</organism>
<dbReference type="PANTHER" id="PTHR33889">
    <property type="entry name" value="OS04G0681850 PROTEIN"/>
    <property type="match status" value="1"/>
</dbReference>
<dbReference type="EMBL" id="KI913981">
    <property type="protein sequence ID" value="ETV95437.1"/>
    <property type="molecule type" value="Genomic_DNA"/>
</dbReference>
<gene>
    <name evidence="1" type="ORF">H310_11307</name>
</gene>
<evidence type="ECO:0008006" key="2">
    <source>
        <dbReference type="Google" id="ProtNLM"/>
    </source>
</evidence>
<accession>A0A024TQ48</accession>
<dbReference type="RefSeq" id="XP_008876138.1">
    <property type="nucleotide sequence ID" value="XM_008877916.1"/>
</dbReference>
<dbReference type="AlphaFoldDB" id="A0A024TQ48"/>
<sequence length="145" mass="16143">MISNGCVEMLAEKYGCSSRTVYRVWKMCRGAQSGVNVNLSSGHLGNTNARKYTPLKVATVLDKIRALPQEKRSELRSIAFATGGPRTSLLGLIKSGGLIRKTMNVKLTLSEDQCNARVEFCKSFHKNLRQDDVYDGMFDVVHIDE</sequence>